<dbReference type="EMBL" id="NHYE01004458">
    <property type="protein sequence ID" value="PPQ84480.1"/>
    <property type="molecule type" value="Genomic_DNA"/>
</dbReference>
<feature type="domain" description="CxC2-like cysteine cluster KDZ transposase-associated" evidence="2">
    <location>
        <begin position="2"/>
        <end position="49"/>
    </location>
</feature>
<dbReference type="Pfam" id="PF18803">
    <property type="entry name" value="CxC2"/>
    <property type="match status" value="1"/>
</dbReference>
<dbReference type="STRING" id="231916.A0A409X147"/>
<dbReference type="AlphaFoldDB" id="A0A409X147"/>
<protein>
    <recommendedName>
        <fullName evidence="2">CxC2-like cysteine cluster KDZ transposase-associated domain-containing protein</fullName>
    </recommendedName>
</protein>
<feature type="compositionally biased region" description="Basic and acidic residues" evidence="1">
    <location>
        <begin position="426"/>
        <end position="438"/>
    </location>
</feature>
<dbReference type="PANTHER" id="PTHR33104">
    <property type="entry name" value="SI:DKEY-29D5.2"/>
    <property type="match status" value="1"/>
</dbReference>
<accession>A0A409X147</accession>
<evidence type="ECO:0000256" key="1">
    <source>
        <dbReference type="SAM" id="MobiDB-lite"/>
    </source>
</evidence>
<evidence type="ECO:0000313" key="3">
    <source>
        <dbReference type="EMBL" id="PPQ84480.1"/>
    </source>
</evidence>
<dbReference type="InParanoid" id="A0A409X147"/>
<proteinExistence type="predicted"/>
<keyword evidence="4" id="KW-1185">Reference proteome</keyword>
<organism evidence="3 4">
    <name type="scientific">Gymnopilus dilepis</name>
    <dbReference type="NCBI Taxonomy" id="231916"/>
    <lineage>
        <taxon>Eukaryota</taxon>
        <taxon>Fungi</taxon>
        <taxon>Dikarya</taxon>
        <taxon>Basidiomycota</taxon>
        <taxon>Agaricomycotina</taxon>
        <taxon>Agaricomycetes</taxon>
        <taxon>Agaricomycetidae</taxon>
        <taxon>Agaricales</taxon>
        <taxon>Agaricineae</taxon>
        <taxon>Hymenogastraceae</taxon>
        <taxon>Gymnopilus</taxon>
    </lineage>
</organism>
<comment type="caution">
    <text evidence="3">The sequence shown here is derived from an EMBL/GenBank/DDBJ whole genome shotgun (WGS) entry which is preliminary data.</text>
</comment>
<evidence type="ECO:0000259" key="2">
    <source>
        <dbReference type="Pfam" id="PF18803"/>
    </source>
</evidence>
<dbReference type="OrthoDB" id="3257768at2759"/>
<sequence>MSADLFPATLEKPETAFTFEVLDTFQKLSLRSKINAYDYHRALQEMTDSAMAEAVPNRYHEFVRSCRVWDHMAQIRRSGQCHDFDTIFPHRRQGSITVRCPACPEVHVNVDKETLDSARDDETHKYTLFLSIDGNFKLRRKNKRSDPDDVSLNDGRAYFVAASPYAKYLEHTKTERDEDCECSHLRALKFRNAVRFKNNDVSGVIIVQCARHGFYLPGGIADLIRGEAFRFTDYVLISSLADAHLQRWILLTYDIWCSYHKYLGQRVARWFSAMEPIIQKIRGAIPKMHIKNHGLNCQYCWALNFLRYSGETAGELIEACHSEQNGAAASTREQNPGHRHDCLDGVLNYWNWTKFRTMALLLYRAYVRCLDTLKTRETNFRGLVSRLDPTLVKEWEKADDTPKIIDNEVRSVHRPTFGKGPPTLAKAHEGLRQRESSRTKAGLQGMGATESILKALELEDMQQDIKFALKNCNPGTDTHKLVGLRQELRDGIDEWRDQQLLVFPKLCDEFHSKVLESLNQTNPEDESLLLPSYFSEPHRMYLGLDFGAEVEMELRKGRAHDELEEVRTTIQTYNHHIAMKAKEVRSQRHITRAQGIINGLRDAIRVPARRYNRTREAMINLGLSTDDPVFRQLKDTELWSKNTALPTGLGDSRTEDPWFWHTMCPAEPLKVNRVKYFRDRSLRDRAREEREILEEEFKRTIRSYTELHSAWHHQGENASSFGRKAYAHKQAAMLERLRQNCIQQHARAMEKAKDFDKW</sequence>
<name>A0A409X147_9AGAR</name>
<dbReference type="Proteomes" id="UP000284706">
    <property type="component" value="Unassembled WGS sequence"/>
</dbReference>
<dbReference type="InterPro" id="IPR041457">
    <property type="entry name" value="CxC2_KDZ-assoc"/>
</dbReference>
<dbReference type="PANTHER" id="PTHR33104:SF2">
    <property type="entry name" value="CXC3 LIKE CYSTEINE CLUSTER DOMAIN-CONTAINING PROTEIN"/>
    <property type="match status" value="1"/>
</dbReference>
<reference evidence="3 4" key="1">
    <citation type="journal article" date="2018" name="Evol. Lett.">
        <title>Horizontal gene cluster transfer increased hallucinogenic mushroom diversity.</title>
        <authorList>
            <person name="Reynolds H.T."/>
            <person name="Vijayakumar V."/>
            <person name="Gluck-Thaler E."/>
            <person name="Korotkin H.B."/>
            <person name="Matheny P.B."/>
            <person name="Slot J.C."/>
        </authorList>
    </citation>
    <scope>NUCLEOTIDE SEQUENCE [LARGE SCALE GENOMIC DNA]</scope>
    <source>
        <strain evidence="3 4">SRW20</strain>
    </source>
</reference>
<gene>
    <name evidence="3" type="ORF">CVT26_007577</name>
</gene>
<evidence type="ECO:0000313" key="4">
    <source>
        <dbReference type="Proteomes" id="UP000284706"/>
    </source>
</evidence>
<dbReference type="InterPro" id="IPR040521">
    <property type="entry name" value="KDZ"/>
</dbReference>
<dbReference type="Pfam" id="PF18758">
    <property type="entry name" value="KDZ"/>
    <property type="match status" value="1"/>
</dbReference>
<feature type="region of interest" description="Disordered" evidence="1">
    <location>
        <begin position="415"/>
        <end position="440"/>
    </location>
</feature>